<dbReference type="Proteomes" id="UP000309061">
    <property type="component" value="Chromosome"/>
</dbReference>
<evidence type="ECO:0000313" key="1">
    <source>
        <dbReference type="EMBL" id="QGM44220.1"/>
    </source>
</evidence>
<evidence type="ECO:0000313" key="2">
    <source>
        <dbReference type="Proteomes" id="UP000309061"/>
    </source>
</evidence>
<gene>
    <name evidence="1" type="ORF">H2LOC_000040</name>
</gene>
<dbReference type="Gene3D" id="3.40.1230.10">
    <property type="entry name" value="MTH938-like"/>
    <property type="match status" value="1"/>
</dbReference>
<accession>A0A6B8KCQ4</accession>
<dbReference type="InterPro" id="IPR036748">
    <property type="entry name" value="MTH938-like_sf"/>
</dbReference>
<organism evidence="1 2">
    <name type="scientific">Methylocystis heyeri</name>
    <dbReference type="NCBI Taxonomy" id="391905"/>
    <lineage>
        <taxon>Bacteria</taxon>
        <taxon>Pseudomonadati</taxon>
        <taxon>Pseudomonadota</taxon>
        <taxon>Alphaproteobacteria</taxon>
        <taxon>Hyphomicrobiales</taxon>
        <taxon>Methylocystaceae</taxon>
        <taxon>Methylocystis</taxon>
    </lineage>
</organism>
<reference evidence="1 2" key="1">
    <citation type="submission" date="2019-11" db="EMBL/GenBank/DDBJ databases">
        <title>The genome sequence of Methylocystis heyeri.</title>
        <authorList>
            <person name="Oshkin I.Y."/>
            <person name="Miroshnikov K."/>
            <person name="Dedysh S.N."/>
        </authorList>
    </citation>
    <scope>NUCLEOTIDE SEQUENCE [LARGE SCALE GENOMIC DNA]</scope>
    <source>
        <strain evidence="1 2">H2</strain>
    </source>
</reference>
<dbReference type="InterPro" id="IPR007523">
    <property type="entry name" value="NDUFAF3/AAMDC"/>
</dbReference>
<dbReference type="RefSeq" id="WP_136494531.1">
    <property type="nucleotide sequence ID" value="NZ_CP046052.1"/>
</dbReference>
<dbReference type="OrthoDB" id="7351393at2"/>
<sequence>MASEQGYVPGRHRIDEYGGGGFRFADMSHRGSILATPSGVRASAITQAAEIDAAVIDLAIADPSGPPDLLIIGSGAELRPLPGALRARLRAAGVGCETMATGAAVRTFNMLLDEGRRVAALLIAV</sequence>
<dbReference type="PANTHER" id="PTHR21192:SF2">
    <property type="entry name" value="NADH DEHYDROGENASE [UBIQUINONE] 1 ALPHA SUBCOMPLEX ASSEMBLY FACTOR 3"/>
    <property type="match status" value="1"/>
</dbReference>
<evidence type="ECO:0008006" key="3">
    <source>
        <dbReference type="Google" id="ProtNLM"/>
    </source>
</evidence>
<dbReference type="SUPFAM" id="SSF64076">
    <property type="entry name" value="MTH938-like"/>
    <property type="match status" value="1"/>
</dbReference>
<protein>
    <recommendedName>
        <fullName evidence="3">Mth938-like domain-containing protein</fullName>
    </recommendedName>
</protein>
<dbReference type="AlphaFoldDB" id="A0A6B8KCQ4"/>
<keyword evidence="2" id="KW-1185">Reference proteome</keyword>
<dbReference type="KEGG" id="mhey:H2LOC_000040"/>
<proteinExistence type="predicted"/>
<dbReference type="Pfam" id="PF04430">
    <property type="entry name" value="DUF498"/>
    <property type="match status" value="1"/>
</dbReference>
<dbReference type="CDD" id="cd00248">
    <property type="entry name" value="Mth938-like"/>
    <property type="match status" value="1"/>
</dbReference>
<name>A0A6B8KCQ4_9HYPH</name>
<dbReference type="EMBL" id="CP046052">
    <property type="protein sequence ID" value="QGM44220.1"/>
    <property type="molecule type" value="Genomic_DNA"/>
</dbReference>
<dbReference type="PANTHER" id="PTHR21192">
    <property type="entry name" value="NUCLEAR PROTEIN E3-3"/>
    <property type="match status" value="1"/>
</dbReference>